<dbReference type="PANTHER" id="PTHR10030">
    <property type="entry name" value="ALPHA-L-FUCOSIDASE"/>
    <property type="match status" value="1"/>
</dbReference>
<dbReference type="Pfam" id="PF01120">
    <property type="entry name" value="Alpha_L_fucos"/>
    <property type="match status" value="1"/>
</dbReference>
<dbReference type="SMART" id="SM00812">
    <property type="entry name" value="Alpha_L_fucos"/>
    <property type="match status" value="1"/>
</dbReference>
<dbReference type="EMBL" id="LKEB01000024">
    <property type="protein sequence ID" value="ROW12005.1"/>
    <property type="molecule type" value="Genomic_DNA"/>
</dbReference>
<dbReference type="InParanoid" id="A0A423X7S5"/>
<comment type="caution">
    <text evidence="7">The sequence shown here is derived from an EMBL/GenBank/DDBJ whole genome shotgun (WGS) entry which is preliminary data.</text>
</comment>
<comment type="similarity">
    <text evidence="1">Belongs to the glycosyl hydrolase 29 family.</text>
</comment>
<dbReference type="Gene3D" id="3.20.20.80">
    <property type="entry name" value="Glycosidases"/>
    <property type="match status" value="1"/>
</dbReference>
<keyword evidence="8" id="KW-1185">Reference proteome</keyword>
<dbReference type="InterPro" id="IPR000933">
    <property type="entry name" value="Glyco_hydro_29"/>
</dbReference>
<reference evidence="7 8" key="1">
    <citation type="submission" date="2015-09" db="EMBL/GenBank/DDBJ databases">
        <title>Host preference determinants of Valsa canker pathogens revealed by comparative genomics.</title>
        <authorList>
            <person name="Yin Z."/>
            <person name="Huang L."/>
        </authorList>
    </citation>
    <scope>NUCLEOTIDE SEQUENCE [LARGE SCALE GENOMIC DNA]</scope>
    <source>
        <strain evidence="7 8">SXYLt</strain>
    </source>
</reference>
<feature type="domain" description="Glycoside hydrolase family 29 N-terminal" evidence="6">
    <location>
        <begin position="105"/>
        <end position="387"/>
    </location>
</feature>
<dbReference type="GO" id="GO:0006004">
    <property type="term" value="P:fucose metabolic process"/>
    <property type="evidence" value="ECO:0007669"/>
    <property type="project" value="TreeGrafter"/>
</dbReference>
<gene>
    <name evidence="7" type="ORF">VPNG_05268</name>
</gene>
<evidence type="ECO:0000313" key="8">
    <source>
        <dbReference type="Proteomes" id="UP000285146"/>
    </source>
</evidence>
<name>A0A423X7S5_9PEZI</name>
<proteinExistence type="inferred from homology"/>
<evidence type="ECO:0000256" key="2">
    <source>
        <dbReference type="ARBA" id="ARBA00012662"/>
    </source>
</evidence>
<evidence type="ECO:0000256" key="5">
    <source>
        <dbReference type="ARBA" id="ARBA00023295"/>
    </source>
</evidence>
<evidence type="ECO:0000256" key="3">
    <source>
        <dbReference type="ARBA" id="ARBA00022729"/>
    </source>
</evidence>
<evidence type="ECO:0000256" key="1">
    <source>
        <dbReference type="ARBA" id="ARBA00007951"/>
    </source>
</evidence>
<keyword evidence="3" id="KW-0732">Signal</keyword>
<dbReference type="GO" id="GO:0004560">
    <property type="term" value="F:alpha-L-fucosidase activity"/>
    <property type="evidence" value="ECO:0007669"/>
    <property type="project" value="UniProtKB-EC"/>
</dbReference>
<dbReference type="STRING" id="1230097.A0A423X7S5"/>
<dbReference type="Gene3D" id="2.60.120.260">
    <property type="entry name" value="Galactose-binding domain-like"/>
    <property type="match status" value="1"/>
</dbReference>
<dbReference type="OrthoDB" id="6039950at2759"/>
<dbReference type="EC" id="3.2.1.51" evidence="2"/>
<dbReference type="GO" id="GO:0016139">
    <property type="term" value="P:glycoside catabolic process"/>
    <property type="evidence" value="ECO:0007669"/>
    <property type="project" value="TreeGrafter"/>
</dbReference>
<sequence length="510" mass="56599">MQFKAIVMVNMLSSHLLGCFGAVTLAMATNSHRVPSQRTTPRDLNETYPKYRISPLDGSIIALPSKDQLEFQDKEMGILIHFTIATYISIDGCNGVPGLVPDPHLFDPTILNTDQWMNSIIASGAKYATLVAKHNCGFATWPSAVTFETRDNVTSPYNYTIADSPINGTDVVKLFSQSAEKYGVGHGFYYSTVVNNFLNVQNSLVDATWSPGEIRITNETYDEIVLAQLTELWTNYGTLTELWFDGGYSASQMESIQTLLQQHQPQACIFNSCDTNGTCLSPNAIRWIGTESGLPNEEIWSTGVTNDGGDPTSKYFAPAECDTTLQTEDRWFWGKGQPLRSLDEMIDVYHQTVGRNCLLELDLAPDRSGLIPARHAARYKELGDFIQSCYDSSIVQQVANITTESGVALAFDYPTSIDRIVIMEDQTNGQVIRAYEVYAKIVDKEEMNGTLDVPWSFVSSGSSVGHKRIDLFKEAITVTDVIVNATRYVDVPKWRSVTVHICGNWTSSTV</sequence>
<dbReference type="InterPro" id="IPR057739">
    <property type="entry name" value="Glyco_hydro_29_N"/>
</dbReference>
<dbReference type="PANTHER" id="PTHR10030:SF37">
    <property type="entry name" value="ALPHA-L-FUCOSIDASE-RELATED"/>
    <property type="match status" value="1"/>
</dbReference>
<dbReference type="InterPro" id="IPR017853">
    <property type="entry name" value="GH"/>
</dbReference>
<organism evidence="7 8">
    <name type="scientific">Cytospora leucostoma</name>
    <dbReference type="NCBI Taxonomy" id="1230097"/>
    <lineage>
        <taxon>Eukaryota</taxon>
        <taxon>Fungi</taxon>
        <taxon>Dikarya</taxon>
        <taxon>Ascomycota</taxon>
        <taxon>Pezizomycotina</taxon>
        <taxon>Sordariomycetes</taxon>
        <taxon>Sordariomycetidae</taxon>
        <taxon>Diaporthales</taxon>
        <taxon>Cytosporaceae</taxon>
        <taxon>Cytospora</taxon>
    </lineage>
</organism>
<accession>A0A423X7S5</accession>
<keyword evidence="4" id="KW-0378">Hydrolase</keyword>
<dbReference type="SUPFAM" id="SSF51445">
    <property type="entry name" value="(Trans)glycosidases"/>
    <property type="match status" value="1"/>
</dbReference>
<keyword evidence="5" id="KW-0326">Glycosidase</keyword>
<dbReference type="AlphaFoldDB" id="A0A423X7S5"/>
<dbReference type="Proteomes" id="UP000285146">
    <property type="component" value="Unassembled WGS sequence"/>
</dbReference>
<evidence type="ECO:0000259" key="6">
    <source>
        <dbReference type="Pfam" id="PF01120"/>
    </source>
</evidence>
<evidence type="ECO:0000313" key="7">
    <source>
        <dbReference type="EMBL" id="ROW12005.1"/>
    </source>
</evidence>
<protein>
    <recommendedName>
        <fullName evidence="2">alpha-L-fucosidase</fullName>
        <ecNumber evidence="2">3.2.1.51</ecNumber>
    </recommendedName>
</protein>
<evidence type="ECO:0000256" key="4">
    <source>
        <dbReference type="ARBA" id="ARBA00022801"/>
    </source>
</evidence>